<proteinExistence type="predicted"/>
<dbReference type="Proteomes" id="UP001498398">
    <property type="component" value="Unassembled WGS sequence"/>
</dbReference>
<protein>
    <submittedName>
        <fullName evidence="2">Uncharacterized protein</fullName>
    </submittedName>
</protein>
<keyword evidence="3" id="KW-1185">Reference proteome</keyword>
<dbReference type="EMBL" id="JBANRG010000040">
    <property type="protein sequence ID" value="KAK7447784.1"/>
    <property type="molecule type" value="Genomic_DNA"/>
</dbReference>
<accession>A0ABR1J1U5</accession>
<name>A0ABR1J1U5_9AGAR</name>
<evidence type="ECO:0000256" key="1">
    <source>
        <dbReference type="SAM" id="MobiDB-lite"/>
    </source>
</evidence>
<feature type="region of interest" description="Disordered" evidence="1">
    <location>
        <begin position="60"/>
        <end position="80"/>
    </location>
</feature>
<evidence type="ECO:0000313" key="2">
    <source>
        <dbReference type="EMBL" id="KAK7447784.1"/>
    </source>
</evidence>
<sequence length="99" mass="10887">MLALQQRLPRRDARPSSNRMHTFSLDAAELKKAVEVVQEKLPQQKIRSLITTLEDVGRVGYRRTSPSGAPSTDTQTPLRTSNGGVLYAALVRGIRASLS</sequence>
<feature type="region of interest" description="Disordered" evidence="1">
    <location>
        <begin position="1"/>
        <end position="20"/>
    </location>
</feature>
<organism evidence="2 3">
    <name type="scientific">Marasmiellus scandens</name>
    <dbReference type="NCBI Taxonomy" id="2682957"/>
    <lineage>
        <taxon>Eukaryota</taxon>
        <taxon>Fungi</taxon>
        <taxon>Dikarya</taxon>
        <taxon>Basidiomycota</taxon>
        <taxon>Agaricomycotina</taxon>
        <taxon>Agaricomycetes</taxon>
        <taxon>Agaricomycetidae</taxon>
        <taxon>Agaricales</taxon>
        <taxon>Marasmiineae</taxon>
        <taxon>Omphalotaceae</taxon>
        <taxon>Marasmiellus</taxon>
    </lineage>
</organism>
<feature type="compositionally biased region" description="Polar residues" evidence="1">
    <location>
        <begin position="64"/>
        <end position="80"/>
    </location>
</feature>
<gene>
    <name evidence="2" type="ORF">VKT23_014042</name>
</gene>
<evidence type="ECO:0000313" key="3">
    <source>
        <dbReference type="Proteomes" id="UP001498398"/>
    </source>
</evidence>
<reference evidence="2 3" key="1">
    <citation type="submission" date="2024-01" db="EMBL/GenBank/DDBJ databases">
        <title>A draft genome for the cacao thread blight pathogen Marasmiellus scandens.</title>
        <authorList>
            <person name="Baruah I.K."/>
            <person name="Leung J."/>
            <person name="Bukari Y."/>
            <person name="Amoako-Attah I."/>
            <person name="Meinhardt L.W."/>
            <person name="Bailey B.A."/>
            <person name="Cohen S.P."/>
        </authorList>
    </citation>
    <scope>NUCLEOTIDE SEQUENCE [LARGE SCALE GENOMIC DNA]</scope>
    <source>
        <strain evidence="2 3">GH-19</strain>
    </source>
</reference>
<comment type="caution">
    <text evidence="2">The sequence shown here is derived from an EMBL/GenBank/DDBJ whole genome shotgun (WGS) entry which is preliminary data.</text>
</comment>